<dbReference type="PANTHER" id="PTHR42815">
    <property type="entry name" value="FAD-BINDING, PUTATIVE (AFU_ORTHOLOGUE AFUA_6G07600)-RELATED"/>
    <property type="match status" value="1"/>
</dbReference>
<dbReference type="KEGG" id="barh:WN72_14180"/>
<dbReference type="SUPFAM" id="SSF50475">
    <property type="entry name" value="FMN-binding split barrel"/>
    <property type="match status" value="1"/>
</dbReference>
<dbReference type="Proteomes" id="UP000594015">
    <property type="component" value="Chromosome"/>
</dbReference>
<dbReference type="RefSeq" id="WP_092214451.1">
    <property type="nucleotide sequence ID" value="NZ_CP030050.1"/>
</dbReference>
<evidence type="ECO:0000313" key="1">
    <source>
        <dbReference type="EMBL" id="QOZ67330.1"/>
    </source>
</evidence>
<dbReference type="Gene3D" id="2.30.110.10">
    <property type="entry name" value="Electron Transport, Fmn-binding Protein, Chain A"/>
    <property type="match status" value="1"/>
</dbReference>
<dbReference type="PANTHER" id="PTHR42815:SF2">
    <property type="entry name" value="FAD-BINDING, PUTATIVE (AFU_ORTHOLOGUE AFUA_6G07600)-RELATED"/>
    <property type="match status" value="1"/>
</dbReference>
<gene>
    <name evidence="1" type="ORF">WN72_14180</name>
</gene>
<protein>
    <submittedName>
        <fullName evidence="1">Pyridoxamine 5'-phosphate oxidase</fullName>
    </submittedName>
</protein>
<dbReference type="InterPro" id="IPR012349">
    <property type="entry name" value="Split_barrel_FMN-bd"/>
</dbReference>
<organism evidence="1 2">
    <name type="scientific">Bradyrhizobium arachidis</name>
    <dbReference type="NCBI Taxonomy" id="858423"/>
    <lineage>
        <taxon>Bacteria</taxon>
        <taxon>Pseudomonadati</taxon>
        <taxon>Pseudomonadota</taxon>
        <taxon>Alphaproteobacteria</taxon>
        <taxon>Hyphomicrobiales</taxon>
        <taxon>Nitrobacteraceae</taxon>
        <taxon>Bradyrhizobium</taxon>
    </lineage>
</organism>
<name>A0AAE7TGA9_9BRAD</name>
<sequence length="310" mass="33454">MSATVEGSPFHTDELEAQARAGQTARGSGIRGFMPDQHRSFFPLLPYVFVAAADAEGWPLATMLTGRPGFVHAPDPVTLRIDAAPEPDDPATATLACGESIGILGLDLTTRRRNRANGRIVDLDATGLTVAVSQSFGNCAKYIQRRATQEAPLAPASTEAFTGLDVRARVLIEGADTFFVASRSRAEIEANGGLDISHRGGRPGFVRVDGNALTIPDFPGNRYFNTFGNLLGEPRASLLFIDFDCGNLLQLQGIATLDWSASPPSLVEGAERHWRFDVVRGWRRHPAASLRWSFIDYSPVTLGTGIWSSS</sequence>
<proteinExistence type="predicted"/>
<reference evidence="1 2" key="1">
    <citation type="submission" date="2018-06" db="EMBL/GenBank/DDBJ databases">
        <title>Comparative genomics of Bradyrhizobium nodulating Arachidis hypogaea.</title>
        <authorList>
            <person name="Li Y."/>
        </authorList>
    </citation>
    <scope>NUCLEOTIDE SEQUENCE [LARGE SCALE GENOMIC DNA]</scope>
    <source>
        <strain evidence="1 2">CCBAU 051107</strain>
    </source>
</reference>
<accession>A0AAE7TGA9</accession>
<evidence type="ECO:0000313" key="2">
    <source>
        <dbReference type="Proteomes" id="UP000594015"/>
    </source>
</evidence>
<dbReference type="AlphaFoldDB" id="A0AAE7TGA9"/>
<dbReference type="EMBL" id="CP030050">
    <property type="protein sequence ID" value="QOZ67330.1"/>
    <property type="molecule type" value="Genomic_DNA"/>
</dbReference>